<dbReference type="Gene3D" id="3.30.379.10">
    <property type="entry name" value="Chitobiase/beta-hexosaminidase domain 2-like"/>
    <property type="match status" value="1"/>
</dbReference>
<comment type="caution">
    <text evidence="6">The sequence shown here is derived from an EMBL/GenBank/DDBJ whole genome shotgun (WGS) entry which is preliminary data.</text>
</comment>
<comment type="similarity">
    <text evidence="1">Belongs to the glycosyl hydrolase 20 family.</text>
</comment>
<proteinExistence type="inferred from homology"/>
<dbReference type="Gene3D" id="2.60.120.200">
    <property type="match status" value="1"/>
</dbReference>
<dbReference type="Proteomes" id="UP000824017">
    <property type="component" value="Unassembled WGS sequence"/>
</dbReference>
<dbReference type="SUPFAM" id="SSF51445">
    <property type="entry name" value="(Trans)glycosidases"/>
    <property type="match status" value="1"/>
</dbReference>
<dbReference type="InterPro" id="IPR013320">
    <property type="entry name" value="ConA-like_dom_sf"/>
</dbReference>
<accession>A0A9D2D9T3</accession>
<evidence type="ECO:0000256" key="1">
    <source>
        <dbReference type="ARBA" id="ARBA00006285"/>
    </source>
</evidence>
<dbReference type="Pfam" id="PF00728">
    <property type="entry name" value="Glyco_hydro_20"/>
    <property type="match status" value="1"/>
</dbReference>
<dbReference type="EMBL" id="DXCD01000088">
    <property type="protein sequence ID" value="HIZ12942.1"/>
    <property type="molecule type" value="Genomic_DNA"/>
</dbReference>
<dbReference type="AlphaFoldDB" id="A0A9D2D9T3"/>
<dbReference type="CDD" id="cd06564">
    <property type="entry name" value="GH20_DspB_LnbB-like"/>
    <property type="match status" value="1"/>
</dbReference>
<keyword evidence="3" id="KW-0326">Glycosidase</keyword>
<gene>
    <name evidence="6" type="ORF">H9817_03305</name>
</gene>
<evidence type="ECO:0000256" key="2">
    <source>
        <dbReference type="ARBA" id="ARBA00022801"/>
    </source>
</evidence>
<dbReference type="InterPro" id="IPR052764">
    <property type="entry name" value="GH20_Enzymes"/>
</dbReference>
<dbReference type="SUPFAM" id="SSF49785">
    <property type="entry name" value="Galactose-binding domain-like"/>
    <property type="match status" value="3"/>
</dbReference>
<dbReference type="Gene3D" id="2.60.120.260">
    <property type="entry name" value="Galactose-binding domain-like"/>
    <property type="match status" value="3"/>
</dbReference>
<reference evidence="6" key="1">
    <citation type="journal article" date="2021" name="PeerJ">
        <title>Extensive microbial diversity within the chicken gut microbiome revealed by metagenomics and culture.</title>
        <authorList>
            <person name="Gilroy R."/>
            <person name="Ravi A."/>
            <person name="Getino M."/>
            <person name="Pursley I."/>
            <person name="Horton D.L."/>
            <person name="Alikhan N.F."/>
            <person name="Baker D."/>
            <person name="Gharbi K."/>
            <person name="Hall N."/>
            <person name="Watson M."/>
            <person name="Adriaenssens E.M."/>
            <person name="Foster-Nyarko E."/>
            <person name="Jarju S."/>
            <person name="Secka A."/>
            <person name="Antonio M."/>
            <person name="Oren A."/>
            <person name="Chaudhuri R.R."/>
            <person name="La Ragione R."/>
            <person name="Hildebrand F."/>
            <person name="Pallen M.J."/>
        </authorList>
    </citation>
    <scope>NUCLEOTIDE SEQUENCE</scope>
    <source>
        <strain evidence="6">ChiGjej1B1-13045</strain>
    </source>
</reference>
<dbReference type="InterPro" id="IPR015882">
    <property type="entry name" value="HEX_bac_N"/>
</dbReference>
<feature type="domain" description="F5/8 type C" evidence="5">
    <location>
        <begin position="363"/>
        <end position="495"/>
    </location>
</feature>
<evidence type="ECO:0000259" key="5">
    <source>
        <dbReference type="PROSITE" id="PS50022"/>
    </source>
</evidence>
<protein>
    <submittedName>
        <fullName evidence="6">Discoidin domain-containing protein</fullName>
    </submittedName>
</protein>
<dbReference type="PRINTS" id="PR00738">
    <property type="entry name" value="GLHYDRLASE20"/>
</dbReference>
<dbReference type="InterPro" id="IPR015883">
    <property type="entry name" value="Glyco_hydro_20_cat"/>
</dbReference>
<dbReference type="Pfam" id="PF02838">
    <property type="entry name" value="Glyco_hydro_20b"/>
    <property type="match status" value="1"/>
</dbReference>
<name>A0A9D2D9T3_9FIRM</name>
<dbReference type="InterPro" id="IPR025705">
    <property type="entry name" value="Beta_hexosaminidase_sua/sub"/>
</dbReference>
<feature type="domain" description="F5/8 type C" evidence="5">
    <location>
        <begin position="197"/>
        <end position="351"/>
    </location>
</feature>
<dbReference type="PROSITE" id="PS50022">
    <property type="entry name" value="FA58C_3"/>
    <property type="match status" value="3"/>
</dbReference>
<feature type="active site" description="Proton donor" evidence="4">
    <location>
        <position position="892"/>
    </location>
</feature>
<dbReference type="GO" id="GO:0004563">
    <property type="term" value="F:beta-N-acetylhexosaminidase activity"/>
    <property type="evidence" value="ECO:0007669"/>
    <property type="project" value="InterPro"/>
</dbReference>
<evidence type="ECO:0000256" key="3">
    <source>
        <dbReference type="ARBA" id="ARBA00023295"/>
    </source>
</evidence>
<dbReference type="Gene3D" id="3.20.20.80">
    <property type="entry name" value="Glycosidases"/>
    <property type="match status" value="1"/>
</dbReference>
<dbReference type="InterPro" id="IPR029018">
    <property type="entry name" value="Hex-like_dom2"/>
</dbReference>
<keyword evidence="2" id="KW-0378">Hydrolase</keyword>
<dbReference type="SUPFAM" id="SSF49899">
    <property type="entry name" value="Concanavalin A-like lectins/glucanases"/>
    <property type="match status" value="1"/>
</dbReference>
<dbReference type="InterPro" id="IPR017853">
    <property type="entry name" value="GH"/>
</dbReference>
<dbReference type="SUPFAM" id="SSF55545">
    <property type="entry name" value="beta-N-acetylhexosaminidase-like domain"/>
    <property type="match status" value="1"/>
</dbReference>
<dbReference type="InterPro" id="IPR000421">
    <property type="entry name" value="FA58C"/>
</dbReference>
<sequence length="1204" mass="134789">MVRQIKDRAGQALRKRLRQEMTAPCCLLASALAVTGLPLGTMKVQAESPDGDDTRVNFALDGVATAEKAPIEYWGPDKLIDGIINRDASKPDQSRWSSEAGAPCWVKIDLTEIRKFDEIKIAWENGKTREFHIEMSNDDQNYTTIYESEDLPDGHPMDTVVEFDREQFGRYIRITVDSLISGAYPSVSIYEVEVIGTKPEGSGQKEFRANYALGKSATASASPISYWGPDKLTDGTINRSASKPDQSRWSSEAGAPQWVCIDLAEPREFDEILIAWEGGGRVEDFHIDVSNDGVEFTPLYDAEAKSDGYPEDTYVYLDDPVSWRYVKITADKLTAGTYPSVSIYEVEIIGTKVMNNLAASAVAESNGDESEDMQAAYINDGTLNTRWTSSAGEGQKTVTFTFEEEQSIQSFILEWNRKTAKDYKIEAEVDGQWQTLAHYTKVPKTFQEIVNLDAPIQTSKVRIVVDAFLTAGTDRDGVTADIPAVSLHEVEMYGETYDFPPRDQPTTVQDIADAVLLPELEADATELPMPQVQEGYTIEFVGADYEQVITHDRQIIKPLVDTTVVVNFEVTETETGEQAFTPDIEVTVAGQYDSAQSVNEKPQVLPELQQWFGKEGEFRISDTSCIIVDPSAEAFTEAANIFAEDYEDVTGREIQVSVGNEPAAGDFYFVKSNTGLEKETYILNVDDAVTIEADEYAGAYWATRSILQILKQTDGTIAKGIAKDYPKYEIRGMMLDVARLPVDMYFLEDLVKTMSWYKMNDFQVHLNDNVFTSTNGVPDYSGFRLESKVPGLTNTDVYYTKDEFRSFITNSKELGVNIVPEFDTPGHSGAFTKVRPDLGRGYGTDNYKGDYLDLDNKYDEVLEFMKGIFAEYTTGSNPVYPEGTVVHVGTDEYKGGGKENFRKYQDAMLKYVRDELGYTPRVWGSQTENNGETPITVEGVQMNLWYVGYANPKDMYELGYDLINTNDGDQYIVPGAGYYYDYLNKSHIYGSWQPNVIAGFKVPAGDEQMLGANFCVWNDKTGPVNDNGTSDVELFDRIYDIMPTYGCKLWGDINDYSLSVLEAVAEETNYAPNSNPTYQTDSVGDTYVDYNFNTPEGKDNSGNEYHIERLVNADYEEGLNRDALTLNGGESYAETPLTDIGLDTTVDFWVKKAATDSDEEQILFESEHGAIKAVQKDTGKFGFTRWHRDYSFDYELPEEEGQLT</sequence>
<dbReference type="PANTHER" id="PTHR43678:SF1">
    <property type="entry name" value="BETA-N-ACETYLHEXOSAMINIDASE"/>
    <property type="match status" value="1"/>
</dbReference>
<dbReference type="Pfam" id="PF00754">
    <property type="entry name" value="F5_F8_type_C"/>
    <property type="match status" value="3"/>
</dbReference>
<dbReference type="InterPro" id="IPR008979">
    <property type="entry name" value="Galactose-bd-like_sf"/>
</dbReference>
<evidence type="ECO:0000313" key="6">
    <source>
        <dbReference type="EMBL" id="HIZ12942.1"/>
    </source>
</evidence>
<dbReference type="GO" id="GO:0005975">
    <property type="term" value="P:carbohydrate metabolic process"/>
    <property type="evidence" value="ECO:0007669"/>
    <property type="project" value="InterPro"/>
</dbReference>
<evidence type="ECO:0000256" key="4">
    <source>
        <dbReference type="PIRSR" id="PIRSR625705-1"/>
    </source>
</evidence>
<evidence type="ECO:0000313" key="7">
    <source>
        <dbReference type="Proteomes" id="UP000824017"/>
    </source>
</evidence>
<organism evidence="6 7">
    <name type="scientific">Candidatus Mediterraneibacter stercorigallinarum</name>
    <dbReference type="NCBI Taxonomy" id="2838686"/>
    <lineage>
        <taxon>Bacteria</taxon>
        <taxon>Bacillati</taxon>
        <taxon>Bacillota</taxon>
        <taxon>Clostridia</taxon>
        <taxon>Lachnospirales</taxon>
        <taxon>Lachnospiraceae</taxon>
        <taxon>Mediterraneibacter</taxon>
    </lineage>
</organism>
<dbReference type="PANTHER" id="PTHR43678">
    <property type="entry name" value="PUTATIVE (AFU_ORTHOLOGUE AFUA_2G00640)-RELATED"/>
    <property type="match status" value="1"/>
</dbReference>
<reference evidence="6" key="2">
    <citation type="submission" date="2021-04" db="EMBL/GenBank/DDBJ databases">
        <authorList>
            <person name="Gilroy R."/>
        </authorList>
    </citation>
    <scope>NUCLEOTIDE SEQUENCE</scope>
    <source>
        <strain evidence="6">ChiGjej1B1-13045</strain>
    </source>
</reference>
<feature type="domain" description="F5/8 type C" evidence="5">
    <location>
        <begin position="94"/>
        <end position="196"/>
    </location>
</feature>